<comment type="caution">
    <text evidence="2">The sequence shown here is derived from an EMBL/GenBank/DDBJ whole genome shotgun (WGS) entry which is preliminary data.</text>
</comment>
<organism evidence="2 3">
    <name type="scientific">Scophthalmus maximus</name>
    <name type="common">Turbot</name>
    <name type="synonym">Psetta maxima</name>
    <dbReference type="NCBI Taxonomy" id="52904"/>
    <lineage>
        <taxon>Eukaryota</taxon>
        <taxon>Metazoa</taxon>
        <taxon>Chordata</taxon>
        <taxon>Craniata</taxon>
        <taxon>Vertebrata</taxon>
        <taxon>Euteleostomi</taxon>
        <taxon>Actinopterygii</taxon>
        <taxon>Neopterygii</taxon>
        <taxon>Teleostei</taxon>
        <taxon>Neoteleostei</taxon>
        <taxon>Acanthomorphata</taxon>
        <taxon>Carangaria</taxon>
        <taxon>Pleuronectiformes</taxon>
        <taxon>Pleuronectoidei</taxon>
        <taxon>Scophthalmidae</taxon>
        <taxon>Scophthalmus</taxon>
    </lineage>
</organism>
<proteinExistence type="predicted"/>
<gene>
    <name evidence="2" type="ORF">F2P81_009414</name>
</gene>
<reference evidence="2 3" key="1">
    <citation type="submission" date="2019-06" db="EMBL/GenBank/DDBJ databases">
        <title>Draft genomes of female and male turbot (Scophthalmus maximus).</title>
        <authorList>
            <person name="Xu H."/>
            <person name="Xu X.-W."/>
            <person name="Shao C."/>
            <person name="Chen S."/>
        </authorList>
    </citation>
    <scope>NUCLEOTIDE SEQUENCE [LARGE SCALE GENOMIC DNA]</scope>
    <source>
        <strain evidence="2">Ysfricsl-2016a</strain>
        <tissue evidence="2">Blood</tissue>
    </source>
</reference>
<name>A0A6A4T4J0_SCOMX</name>
<accession>A0A6A4T4J0</accession>
<evidence type="ECO:0000256" key="1">
    <source>
        <dbReference type="SAM" id="MobiDB-lite"/>
    </source>
</evidence>
<protein>
    <submittedName>
        <fullName evidence="2">Uncharacterized protein</fullName>
    </submittedName>
</protein>
<dbReference type="EMBL" id="VEVO01000008">
    <property type="protein sequence ID" value="KAF0038930.1"/>
    <property type="molecule type" value="Genomic_DNA"/>
</dbReference>
<dbReference type="AlphaFoldDB" id="A0A6A4T4J0"/>
<dbReference type="Proteomes" id="UP000438429">
    <property type="component" value="Unassembled WGS sequence"/>
</dbReference>
<evidence type="ECO:0000313" key="3">
    <source>
        <dbReference type="Proteomes" id="UP000438429"/>
    </source>
</evidence>
<evidence type="ECO:0000313" key="2">
    <source>
        <dbReference type="EMBL" id="KAF0038930.1"/>
    </source>
</evidence>
<feature type="compositionally biased region" description="Basic and acidic residues" evidence="1">
    <location>
        <begin position="71"/>
        <end position="89"/>
    </location>
</feature>
<feature type="region of interest" description="Disordered" evidence="1">
    <location>
        <begin position="60"/>
        <end position="89"/>
    </location>
</feature>
<sequence length="89" mass="10111">MRATSSCATEPASLARCENREQRGCSWCKCIQKTLEQQACDVKTKTLQCGRRLTVNPESPRSPYFRTRKTTAKDYGGDDRCKERSSCQI</sequence>